<evidence type="ECO:0000256" key="1">
    <source>
        <dbReference type="ARBA" id="ARBA00023002"/>
    </source>
</evidence>
<dbReference type="AlphaFoldDB" id="A0A7U4QLT2"/>
<dbReference type="KEGG" id="daw:HS1_001917"/>
<gene>
    <name evidence="2" type="ORF">HS1_001917</name>
</gene>
<sequence length="324" mass="36004">MEKVKLTIVGAGPAGIATAVEAKEAGLNEIVILEKTDHICDTMVRLYHEGKRVDPFFMKVKVKPIGKLSIDTMSREQFLDFMKEVVEKYSLDIRFRHEVNKIKKKNDCFEIHAGKEAIFEAPIVVVAIGIFGRPVKPGYKIPKAISDKVFFGIPAKPLENKKILVVGGGNTAAEAACFLCEKNEVFLSYRRPKFFRLNPINLCAIEDKCKQGSIKLMMNTDIEGLEPQDDQVCVHFKDGQKMYFDAIDYCLGGSSPQAFLRSIGVEVEGKKPKVSEDGETNVKGLFLVGDLVVKKGTIMGAFNSAKRTVDGILKKYGDRYALLT</sequence>
<dbReference type="PRINTS" id="PR00469">
    <property type="entry name" value="PNDRDTASEII"/>
</dbReference>
<proteinExistence type="predicted"/>
<dbReference type="RefSeq" id="WP_066064582.1">
    <property type="nucleotide sequence ID" value="NZ_CP013015.1"/>
</dbReference>
<dbReference type="InterPro" id="IPR036188">
    <property type="entry name" value="FAD/NAD-bd_sf"/>
</dbReference>
<dbReference type="InterPro" id="IPR050982">
    <property type="entry name" value="Auxin_biosynth/cation_transpt"/>
</dbReference>
<dbReference type="EMBL" id="CP013015">
    <property type="protein sequence ID" value="AMM41711.1"/>
    <property type="molecule type" value="Genomic_DNA"/>
</dbReference>
<dbReference type="PANTHER" id="PTHR43539">
    <property type="entry name" value="FLAVIN-BINDING MONOOXYGENASE-LIKE PROTEIN (AFU_ORTHOLOGUE AFUA_4G09220)"/>
    <property type="match status" value="1"/>
</dbReference>
<dbReference type="Proteomes" id="UP000070560">
    <property type="component" value="Chromosome"/>
</dbReference>
<keyword evidence="1" id="KW-0560">Oxidoreductase</keyword>
<protein>
    <submittedName>
        <fullName evidence="2">Pyridine nucleotide-disulfide oxidoreductase</fullName>
    </submittedName>
</protein>
<dbReference type="Pfam" id="PF13738">
    <property type="entry name" value="Pyr_redox_3"/>
    <property type="match status" value="1"/>
</dbReference>
<keyword evidence="3" id="KW-1185">Reference proteome</keyword>
<dbReference type="Gene3D" id="3.50.50.60">
    <property type="entry name" value="FAD/NAD(P)-binding domain"/>
    <property type="match status" value="1"/>
</dbReference>
<dbReference type="GO" id="GO:0050660">
    <property type="term" value="F:flavin adenine dinucleotide binding"/>
    <property type="evidence" value="ECO:0007669"/>
    <property type="project" value="TreeGrafter"/>
</dbReference>
<dbReference type="PANTHER" id="PTHR43539:SF78">
    <property type="entry name" value="FLAVIN-CONTAINING MONOOXYGENASE"/>
    <property type="match status" value="1"/>
</dbReference>
<evidence type="ECO:0000313" key="2">
    <source>
        <dbReference type="EMBL" id="AMM41711.1"/>
    </source>
</evidence>
<name>A0A7U4QLT2_DESA2</name>
<organism evidence="2 3">
    <name type="scientific">Desulfofervidus auxilii</name>
    <dbReference type="NCBI Taxonomy" id="1621989"/>
    <lineage>
        <taxon>Bacteria</taxon>
        <taxon>Pseudomonadati</taxon>
        <taxon>Thermodesulfobacteriota</taxon>
        <taxon>Candidatus Desulfofervidia</taxon>
        <taxon>Candidatus Desulfofervidales</taxon>
        <taxon>Candidatus Desulfofervidaceae</taxon>
        <taxon>Candidatus Desulfofervidus</taxon>
    </lineage>
</organism>
<dbReference type="PRINTS" id="PR00368">
    <property type="entry name" value="FADPNR"/>
</dbReference>
<dbReference type="GO" id="GO:0004497">
    <property type="term" value="F:monooxygenase activity"/>
    <property type="evidence" value="ECO:0007669"/>
    <property type="project" value="TreeGrafter"/>
</dbReference>
<evidence type="ECO:0000313" key="3">
    <source>
        <dbReference type="Proteomes" id="UP000070560"/>
    </source>
</evidence>
<dbReference type="OrthoDB" id="9778740at2"/>
<dbReference type="SUPFAM" id="SSF51905">
    <property type="entry name" value="FAD/NAD(P)-binding domain"/>
    <property type="match status" value="1"/>
</dbReference>
<reference evidence="2 3" key="1">
    <citation type="submission" date="2015-10" db="EMBL/GenBank/DDBJ databases">
        <title>Candidatus Desulfofervidus auxilii, a hydrogenotrophic sulfate-reducing bacterium involved in the thermophilic anaerobic oxidation of methane.</title>
        <authorList>
            <person name="Krukenberg V."/>
            <person name="Richter M."/>
            <person name="Wegener G."/>
        </authorList>
    </citation>
    <scope>NUCLEOTIDE SEQUENCE [LARGE SCALE GENOMIC DNA]</scope>
    <source>
        <strain evidence="2 3">HS1</strain>
    </source>
</reference>
<accession>A0A7U4QLT2</accession>